<feature type="region of interest" description="Disordered" evidence="1">
    <location>
        <begin position="135"/>
        <end position="190"/>
    </location>
</feature>
<dbReference type="OrthoDB" id="5105924at2759"/>
<protein>
    <submittedName>
        <fullName evidence="2">Uncharacterized protein</fullName>
    </submittedName>
</protein>
<name>A0A151GPX1_DRECN</name>
<keyword evidence="3" id="KW-1185">Reference proteome</keyword>
<evidence type="ECO:0000313" key="3">
    <source>
        <dbReference type="Proteomes" id="UP000076580"/>
    </source>
</evidence>
<dbReference type="GeneID" id="63712937"/>
<reference evidence="2 3" key="1">
    <citation type="journal article" date="2016" name="Sci. Rep.">
        <title>Insights into Adaptations to a Near-Obligate Nematode Endoparasitic Lifestyle from the Finished Genome of Drechmeria coniospora.</title>
        <authorList>
            <person name="Zhang L."/>
            <person name="Zhou Z."/>
            <person name="Guo Q."/>
            <person name="Fokkens L."/>
            <person name="Miskei M."/>
            <person name="Pocsi I."/>
            <person name="Zhang W."/>
            <person name="Chen M."/>
            <person name="Wang L."/>
            <person name="Sun Y."/>
            <person name="Donzelli B.G."/>
            <person name="Gibson D.M."/>
            <person name="Nelson D.R."/>
            <person name="Luo J.G."/>
            <person name="Rep M."/>
            <person name="Liu H."/>
            <person name="Yang S."/>
            <person name="Wang J."/>
            <person name="Krasnoff S.B."/>
            <person name="Xu Y."/>
            <person name="Molnar I."/>
            <person name="Lin M."/>
        </authorList>
    </citation>
    <scope>NUCLEOTIDE SEQUENCE [LARGE SCALE GENOMIC DNA]</scope>
    <source>
        <strain evidence="2 3">ARSEF 6962</strain>
    </source>
</reference>
<feature type="region of interest" description="Disordered" evidence="1">
    <location>
        <begin position="1"/>
        <end position="25"/>
    </location>
</feature>
<feature type="compositionally biased region" description="Basic residues" evidence="1">
    <location>
        <begin position="1"/>
        <end position="10"/>
    </location>
</feature>
<proteinExistence type="predicted"/>
<organism evidence="2 3">
    <name type="scientific">Drechmeria coniospora</name>
    <name type="common">Nematophagous fungus</name>
    <name type="synonym">Meria coniospora</name>
    <dbReference type="NCBI Taxonomy" id="98403"/>
    <lineage>
        <taxon>Eukaryota</taxon>
        <taxon>Fungi</taxon>
        <taxon>Dikarya</taxon>
        <taxon>Ascomycota</taxon>
        <taxon>Pezizomycotina</taxon>
        <taxon>Sordariomycetes</taxon>
        <taxon>Hypocreomycetidae</taxon>
        <taxon>Hypocreales</taxon>
        <taxon>Ophiocordycipitaceae</taxon>
        <taxon>Drechmeria</taxon>
    </lineage>
</organism>
<evidence type="ECO:0000256" key="1">
    <source>
        <dbReference type="SAM" id="MobiDB-lite"/>
    </source>
</evidence>
<evidence type="ECO:0000313" key="2">
    <source>
        <dbReference type="EMBL" id="KYK59164.1"/>
    </source>
</evidence>
<sequence>MRGTKLRGSRRAKEMAKESAGTRTSVRLTRLRAKITGAPPIMSGLDHRERAVEPLPMDPQPLTTMAIRRLLPVGDPQRLSLFKVVGRIARERAMARQVGRRRNGASAAAAARAPRGVVDHGGATMAAIEVDTKDTKVEVKDHDRNSSKVEARKTKGGGSVNANVNVDVKDDDGWSEDEGNEKVDCSLARR</sequence>
<dbReference type="EMBL" id="LAYC01000001">
    <property type="protein sequence ID" value="KYK59164.1"/>
    <property type="molecule type" value="Genomic_DNA"/>
</dbReference>
<dbReference type="RefSeq" id="XP_040658516.1">
    <property type="nucleotide sequence ID" value="XM_040797633.1"/>
</dbReference>
<dbReference type="Proteomes" id="UP000076580">
    <property type="component" value="Chromosome 01"/>
</dbReference>
<gene>
    <name evidence="2" type="ORF">DCS_00294</name>
</gene>
<dbReference type="AlphaFoldDB" id="A0A151GPX1"/>
<comment type="caution">
    <text evidence="2">The sequence shown here is derived from an EMBL/GenBank/DDBJ whole genome shotgun (WGS) entry which is preliminary data.</text>
</comment>
<feature type="compositionally biased region" description="Basic and acidic residues" evidence="1">
    <location>
        <begin position="135"/>
        <end position="153"/>
    </location>
</feature>
<accession>A0A151GPX1</accession>
<dbReference type="InParanoid" id="A0A151GPX1"/>